<comment type="caution">
    <text evidence="1">The sequence shown here is derived from an EMBL/GenBank/DDBJ whole genome shotgun (WGS) entry which is preliminary data.</text>
</comment>
<sequence length="30" mass="3554">LIFISIDDIFKIDYTSIVDDFKNVVNTYKN</sequence>
<dbReference type="EMBL" id="LCJU01000052">
    <property type="protein sequence ID" value="KKT82925.1"/>
    <property type="molecule type" value="Genomic_DNA"/>
</dbReference>
<proteinExistence type="predicted"/>
<name>A0A0G1KHD5_UNCKA</name>
<gene>
    <name evidence="1" type="ORF">UW82_C0052G0001</name>
</gene>
<evidence type="ECO:0000313" key="1">
    <source>
        <dbReference type="EMBL" id="KKT82925.1"/>
    </source>
</evidence>
<reference evidence="1 2" key="1">
    <citation type="journal article" date="2015" name="Nature">
        <title>rRNA introns, odd ribosomes, and small enigmatic genomes across a large radiation of phyla.</title>
        <authorList>
            <person name="Brown C.T."/>
            <person name="Hug L.A."/>
            <person name="Thomas B.C."/>
            <person name="Sharon I."/>
            <person name="Castelle C.J."/>
            <person name="Singh A."/>
            <person name="Wilkins M.J."/>
            <person name="Williams K.H."/>
            <person name="Banfield J.F."/>
        </authorList>
    </citation>
    <scope>NUCLEOTIDE SEQUENCE [LARGE SCALE GENOMIC DNA]</scope>
</reference>
<accession>A0A0G1KHD5</accession>
<organism evidence="1 2">
    <name type="scientific">candidate division WWE3 bacterium GW2011_GWC2_44_9</name>
    <dbReference type="NCBI Taxonomy" id="1619125"/>
    <lineage>
        <taxon>Bacteria</taxon>
        <taxon>Katanobacteria</taxon>
    </lineage>
</organism>
<protein>
    <submittedName>
        <fullName evidence="1">Uncharacterized protein</fullName>
    </submittedName>
</protein>
<evidence type="ECO:0000313" key="2">
    <source>
        <dbReference type="Proteomes" id="UP000034504"/>
    </source>
</evidence>
<feature type="non-terminal residue" evidence="1">
    <location>
        <position position="1"/>
    </location>
</feature>
<dbReference type="Proteomes" id="UP000034504">
    <property type="component" value="Unassembled WGS sequence"/>
</dbReference>
<dbReference type="AlphaFoldDB" id="A0A0G1KHD5"/>